<reference evidence="3" key="1">
    <citation type="journal article" date="2019" name="Int. J. Syst. Evol. Microbiol.">
        <title>The Global Catalogue of Microorganisms (GCM) 10K type strain sequencing project: providing services to taxonomists for standard genome sequencing and annotation.</title>
        <authorList>
            <consortium name="The Broad Institute Genomics Platform"/>
            <consortium name="The Broad Institute Genome Sequencing Center for Infectious Disease"/>
            <person name="Wu L."/>
            <person name="Ma J."/>
        </authorList>
    </citation>
    <scope>NUCLEOTIDE SEQUENCE [LARGE SCALE GENOMIC DNA]</scope>
    <source>
        <strain evidence="3">CGMCC 1.18439</strain>
    </source>
</reference>
<keyword evidence="3" id="KW-1185">Reference proteome</keyword>
<feature type="region of interest" description="Disordered" evidence="1">
    <location>
        <begin position="166"/>
        <end position="195"/>
    </location>
</feature>
<dbReference type="Proteomes" id="UP000632154">
    <property type="component" value="Unassembled WGS sequence"/>
</dbReference>
<protein>
    <recommendedName>
        <fullName evidence="4">Pyridoxamine 5'-phosphate oxidase family protein</fullName>
    </recommendedName>
</protein>
<organism evidence="2 3">
    <name type="scientific">Deinococcus piscis</name>
    <dbReference type="NCBI Taxonomy" id="394230"/>
    <lineage>
        <taxon>Bacteria</taxon>
        <taxon>Thermotogati</taxon>
        <taxon>Deinococcota</taxon>
        <taxon>Deinococci</taxon>
        <taxon>Deinococcales</taxon>
        <taxon>Deinococcaceae</taxon>
        <taxon>Deinococcus</taxon>
    </lineage>
</organism>
<dbReference type="RefSeq" id="WP_189643699.1">
    <property type="nucleotide sequence ID" value="NZ_BNAL01000030.1"/>
</dbReference>
<evidence type="ECO:0000313" key="2">
    <source>
        <dbReference type="EMBL" id="GHG08220.1"/>
    </source>
</evidence>
<dbReference type="Gene3D" id="2.30.110.10">
    <property type="entry name" value="Electron Transport, Fmn-binding Protein, Chain A"/>
    <property type="match status" value="1"/>
</dbReference>
<dbReference type="InterPro" id="IPR012349">
    <property type="entry name" value="Split_barrel_FMN-bd"/>
</dbReference>
<proteinExistence type="predicted"/>
<gene>
    <name evidence="2" type="ORF">GCM10017783_21020</name>
</gene>
<name>A0ABQ3KB72_9DEIO</name>
<dbReference type="PANTHER" id="PTHR34071:SF2">
    <property type="entry name" value="FLAVIN-NUCLEOTIDE-BINDING PROTEIN"/>
    <property type="match status" value="1"/>
</dbReference>
<evidence type="ECO:0000256" key="1">
    <source>
        <dbReference type="SAM" id="MobiDB-lite"/>
    </source>
</evidence>
<dbReference type="InterPro" id="IPR024747">
    <property type="entry name" value="Pyridox_Oxase-rel"/>
</dbReference>
<dbReference type="SUPFAM" id="SSF50475">
    <property type="entry name" value="FMN-binding split barrel"/>
    <property type="match status" value="1"/>
</dbReference>
<sequence length="195" mass="21639">MKEPPTGQLKRQDKAMNEADTSALLSRAFCGRTATIGADGYPYAVPNLFVWMDGQIYLHTARYAGHFLTNVRHYDKVCFEVDEAGEVYPYGHIECDTSVAYVSAVVFGHIRIVEDEAEQIRFYTAFMDKYAPADSWGREQDSFPRIGGTVVYAITPHKVTGKLSPLPVPAERWPAKNDTASPGWTGSGQQGKAQK</sequence>
<dbReference type="EMBL" id="BNAL01000030">
    <property type="protein sequence ID" value="GHG08220.1"/>
    <property type="molecule type" value="Genomic_DNA"/>
</dbReference>
<evidence type="ECO:0008006" key="4">
    <source>
        <dbReference type="Google" id="ProtNLM"/>
    </source>
</evidence>
<evidence type="ECO:0000313" key="3">
    <source>
        <dbReference type="Proteomes" id="UP000632154"/>
    </source>
</evidence>
<dbReference type="Pfam" id="PF12900">
    <property type="entry name" value="Pyridox_ox_2"/>
    <property type="match status" value="1"/>
</dbReference>
<comment type="caution">
    <text evidence="2">The sequence shown here is derived from an EMBL/GenBank/DDBJ whole genome shotgun (WGS) entry which is preliminary data.</text>
</comment>
<dbReference type="PANTHER" id="PTHR34071">
    <property type="entry name" value="5-NITROIMIDAZOLE ANTIBIOTICS RESISTANCE PROTEIN, NIMA-FAMILY-RELATED PROTEIN-RELATED"/>
    <property type="match status" value="1"/>
</dbReference>
<accession>A0ABQ3KB72</accession>